<accession>A0ABS2XQ87</accession>
<name>A0ABS2XQ87_POLSP</name>
<dbReference type="InterPro" id="IPR008251">
    <property type="entry name" value="Chromo_shadow_dom"/>
</dbReference>
<dbReference type="SMART" id="SM00298">
    <property type="entry name" value="CHROMO"/>
    <property type="match status" value="4"/>
</dbReference>
<dbReference type="PRINTS" id="PR00504">
    <property type="entry name" value="CHROMODOMAIN"/>
</dbReference>
<evidence type="ECO:0000256" key="2">
    <source>
        <dbReference type="ARBA" id="ARBA00023242"/>
    </source>
</evidence>
<feature type="domain" description="Chromo" evidence="4">
    <location>
        <begin position="298"/>
        <end position="356"/>
    </location>
</feature>
<feature type="non-terminal residue" evidence="5">
    <location>
        <position position="360"/>
    </location>
</feature>
<dbReference type="SMART" id="SM00300">
    <property type="entry name" value="ChSh"/>
    <property type="match status" value="2"/>
</dbReference>
<dbReference type="InterPro" id="IPR017984">
    <property type="entry name" value="Chromo_dom_subgr"/>
</dbReference>
<feature type="domain" description="Chromo" evidence="4">
    <location>
        <begin position="115"/>
        <end position="173"/>
    </location>
</feature>
<dbReference type="SUPFAM" id="SSF54160">
    <property type="entry name" value="Chromo domain-like"/>
    <property type="match status" value="4"/>
</dbReference>
<evidence type="ECO:0000313" key="6">
    <source>
        <dbReference type="Proteomes" id="UP001166093"/>
    </source>
</evidence>
<keyword evidence="2" id="KW-0539">Nucleus</keyword>
<feature type="compositionally biased region" description="Acidic residues" evidence="3">
    <location>
        <begin position="280"/>
        <end position="289"/>
    </location>
</feature>
<dbReference type="InterPro" id="IPR016197">
    <property type="entry name" value="Chromo-like_dom_sf"/>
</dbReference>
<dbReference type="PANTHER" id="PTHR22812">
    <property type="entry name" value="CHROMOBOX PROTEIN"/>
    <property type="match status" value="1"/>
</dbReference>
<feature type="domain" description="Chromo" evidence="4">
    <location>
        <begin position="21"/>
        <end position="79"/>
    </location>
</feature>
<dbReference type="Pfam" id="PF01393">
    <property type="entry name" value="Chromo_shadow"/>
    <property type="match status" value="2"/>
</dbReference>
<keyword evidence="6" id="KW-1185">Reference proteome</keyword>
<dbReference type="Proteomes" id="UP001166093">
    <property type="component" value="Unassembled WGS sequence"/>
</dbReference>
<proteinExistence type="predicted"/>
<dbReference type="InterPro" id="IPR000953">
    <property type="entry name" value="Chromo/chromo_shadow_dom"/>
</dbReference>
<evidence type="ECO:0000259" key="4">
    <source>
        <dbReference type="PROSITE" id="PS50013"/>
    </source>
</evidence>
<reference evidence="5" key="1">
    <citation type="journal article" date="2021" name="Cell">
        <title>Tracing the genetic footprints of vertebrate landing in non-teleost ray-finned fishes.</title>
        <authorList>
            <person name="Bi X."/>
            <person name="Wang K."/>
            <person name="Yang L."/>
            <person name="Pan H."/>
            <person name="Jiang H."/>
            <person name="Wei Q."/>
            <person name="Fang M."/>
            <person name="Yu H."/>
            <person name="Zhu C."/>
            <person name="Cai Y."/>
            <person name="He Y."/>
            <person name="Gan X."/>
            <person name="Zeng H."/>
            <person name="Yu D."/>
            <person name="Zhu Y."/>
            <person name="Jiang H."/>
            <person name="Qiu Q."/>
            <person name="Yang H."/>
            <person name="Zhang Y.E."/>
            <person name="Wang W."/>
            <person name="Zhu M."/>
            <person name="He S."/>
            <person name="Zhang G."/>
        </authorList>
    </citation>
    <scope>NUCLEOTIDE SEQUENCE</scope>
    <source>
        <strain evidence="5">Pddl_001</strain>
    </source>
</reference>
<dbReference type="InterPro" id="IPR023779">
    <property type="entry name" value="Chromodomain_CS"/>
</dbReference>
<organism evidence="5 6">
    <name type="scientific">Polyodon spathula</name>
    <name type="common">North American paddlefish</name>
    <name type="synonym">Squalus spathula</name>
    <dbReference type="NCBI Taxonomy" id="7913"/>
    <lineage>
        <taxon>Eukaryota</taxon>
        <taxon>Metazoa</taxon>
        <taxon>Chordata</taxon>
        <taxon>Craniata</taxon>
        <taxon>Vertebrata</taxon>
        <taxon>Euteleostomi</taxon>
        <taxon>Actinopterygii</taxon>
        <taxon>Chondrostei</taxon>
        <taxon>Acipenseriformes</taxon>
        <taxon>Polyodontidae</taxon>
        <taxon>Polyodon</taxon>
    </lineage>
</organism>
<evidence type="ECO:0000313" key="5">
    <source>
        <dbReference type="EMBL" id="MBN3276348.1"/>
    </source>
</evidence>
<dbReference type="InterPro" id="IPR023780">
    <property type="entry name" value="Chromo_domain"/>
</dbReference>
<dbReference type="PROSITE" id="PS50013">
    <property type="entry name" value="CHROMO_2"/>
    <property type="match status" value="4"/>
</dbReference>
<dbReference type="EMBL" id="JAAWVQ010059063">
    <property type="protein sequence ID" value="MBN3276348.1"/>
    <property type="molecule type" value="Genomic_DNA"/>
</dbReference>
<dbReference type="InterPro" id="IPR051219">
    <property type="entry name" value="Heterochromatin_chromo-domain"/>
</dbReference>
<evidence type="ECO:0000256" key="1">
    <source>
        <dbReference type="ARBA" id="ARBA00004123"/>
    </source>
</evidence>
<comment type="subcellular location">
    <subcellularLocation>
        <location evidence="1">Nucleus</location>
    </subcellularLocation>
</comment>
<dbReference type="PROSITE" id="PS00598">
    <property type="entry name" value="CHROMO_1"/>
    <property type="match status" value="2"/>
</dbReference>
<feature type="region of interest" description="Disordered" evidence="3">
    <location>
        <begin position="1"/>
        <end position="20"/>
    </location>
</feature>
<comment type="caution">
    <text evidence="5">The sequence shown here is derived from an EMBL/GenBank/DDBJ whole genome shotgun (WGS) entry which is preliminary data.</text>
</comment>
<dbReference type="Gene3D" id="2.40.50.40">
    <property type="match status" value="4"/>
</dbReference>
<evidence type="ECO:0000256" key="3">
    <source>
        <dbReference type="SAM" id="MobiDB-lite"/>
    </source>
</evidence>
<feature type="domain" description="Chromo" evidence="4">
    <location>
        <begin position="180"/>
        <end position="238"/>
    </location>
</feature>
<gene>
    <name evidence="5" type="primary">Cbx3</name>
    <name evidence="5" type="ORF">GTO93_0015752</name>
</gene>
<feature type="region of interest" description="Disordered" evidence="3">
    <location>
        <begin position="280"/>
        <end position="302"/>
    </location>
</feature>
<feature type="non-terminal residue" evidence="5">
    <location>
        <position position="1"/>
    </location>
</feature>
<protein>
    <submittedName>
        <fullName evidence="5">CBX3 protein</fullName>
    </submittedName>
</protein>
<sequence>MGKKQNGKSKKTEEENEPEEFVVEKVIDRRVVNGKVEYYLKWKGFGDTDNTWEPEENLDCPELIEGFLANQKATVEKTVEKTDSNKRKLESESEESKAKKKKETPDKPRGFARSLEPERIIGATDSSGELMFLMKWKESDEADLVPAKEANVKCPQVSKMRKKQNVRNRRSEEAPVVQEFVVEKIIERRVVEGKVEFYLKWKGFTDADNTWEPEENLDCPELIEEFLKTLNISPEIDKASNQQLVEENEVEESICLMFTPGCAYEYLHFWLRISPLDESQEANESEEADQPTGFASGFEPERIIGSTDSRGELMFLMKWKDSEEVELVPAREASVKCPQVVIAFYEDKLTWHSCPEDEQQ</sequence>
<dbReference type="Pfam" id="PF00385">
    <property type="entry name" value="Chromo"/>
    <property type="match status" value="2"/>
</dbReference>
<feature type="region of interest" description="Disordered" evidence="3">
    <location>
        <begin position="77"/>
        <end position="114"/>
    </location>
</feature>